<dbReference type="InterPro" id="IPR011006">
    <property type="entry name" value="CheY-like_superfamily"/>
</dbReference>
<sequence length="522" mass="58341">MLPGMNGTEILAAVRRKGNTPVIMITAMGEPYDKIGALRYGADDYVVKPYNPGEVMARVQAVLRRTQANQLPEEDVLRWGPLEVDVTNMVAQVLPEGASPLRLDLTLTEFSILKTLMRASTRPLSRQFLLEKCLPESDALERVVDTHVYNLRKKLEAAGIDNLILNYYWVVHHMSPAAYQEFLTLRADPDLDIVRFHQIVDARWGIEYSTPSISSLNWGWLFIFISMATPFVIVSCLRATRPLAAQFRSLTDVAEIVAQGDFNQQAKRVDECPAEVTRFASNFNKMISQLALYERELKAAHVAAAHELRSPLTAAMGRLQGMIDNVFPADEKQLNMVMTQLKNLSHLTDDLHLLSLASAGQLSLHRSVFALSEVLNERIVWLKPQLEAAGMSITVEAEDEFYYSGDEARLGQVFTIIIENMLRYCSRGDRMSICFRHLEQSIEIQFLDTGPGVAGDYLPHIFERFTRGERSRARDSGGSGLGLSIAREICHAHQGDIRASLPAAGGLLMTINLPVPLSEDET</sequence>
<dbReference type="PROSITE" id="PS51755">
    <property type="entry name" value="OMPR_PHOB"/>
    <property type="match status" value="1"/>
</dbReference>
<feature type="domain" description="Response regulatory" evidence="11">
    <location>
        <begin position="1"/>
        <end position="63"/>
    </location>
</feature>
<dbReference type="GO" id="GO:0004721">
    <property type="term" value="F:phosphoprotein phosphatase activity"/>
    <property type="evidence" value="ECO:0007669"/>
    <property type="project" value="TreeGrafter"/>
</dbReference>
<keyword evidence="6" id="KW-0902">Two-component regulatory system</keyword>
<dbReference type="SMART" id="SM00387">
    <property type="entry name" value="HATPase_c"/>
    <property type="match status" value="1"/>
</dbReference>
<dbReference type="CDD" id="cd00082">
    <property type="entry name" value="HisKA"/>
    <property type="match status" value="1"/>
</dbReference>
<dbReference type="Gene3D" id="3.40.50.2300">
    <property type="match status" value="1"/>
</dbReference>
<evidence type="ECO:0000256" key="7">
    <source>
        <dbReference type="ARBA" id="ARBA00023125"/>
    </source>
</evidence>
<dbReference type="Pfam" id="PF00512">
    <property type="entry name" value="HisKA"/>
    <property type="match status" value="1"/>
</dbReference>
<dbReference type="CDD" id="cd06225">
    <property type="entry name" value="HAMP"/>
    <property type="match status" value="1"/>
</dbReference>
<dbReference type="SUPFAM" id="SSF52172">
    <property type="entry name" value="CheY-like"/>
    <property type="match status" value="1"/>
</dbReference>
<dbReference type="HOGENOM" id="CLU_521738_0_0_1"/>
<evidence type="ECO:0000256" key="6">
    <source>
        <dbReference type="ARBA" id="ARBA00023012"/>
    </source>
</evidence>
<keyword evidence="4" id="KW-0808">Transferase</keyword>
<dbReference type="STRING" id="1245745.A0A0A2VZ52"/>
<dbReference type="Gene3D" id="6.10.340.10">
    <property type="match status" value="1"/>
</dbReference>
<proteinExistence type="predicted"/>
<dbReference type="EC" id="2.7.13.3" evidence="2"/>
<feature type="DNA-binding region" description="OmpR/PhoB-type" evidence="9">
    <location>
        <begin position="74"/>
        <end position="176"/>
    </location>
</feature>
<reference evidence="14 15" key="1">
    <citation type="submission" date="2012-10" db="EMBL/GenBank/DDBJ databases">
        <title>Genome sequencing and analysis of entomopathogenic fungi Beauveria bassiana D1-5.</title>
        <authorList>
            <person name="Li Q."/>
            <person name="Wang L."/>
            <person name="Zhang Z."/>
            <person name="Wang Q."/>
            <person name="Ren J."/>
            <person name="Wang M."/>
            <person name="Xu W."/>
            <person name="Wang J."/>
            <person name="Lu Y."/>
            <person name="Du Q."/>
            <person name="Sun Z."/>
        </authorList>
    </citation>
    <scope>NUCLEOTIDE SEQUENCE [LARGE SCALE GENOMIC DNA]</scope>
    <source>
        <strain evidence="14 15">D1-5</strain>
    </source>
</reference>
<dbReference type="InterPro" id="IPR016032">
    <property type="entry name" value="Sig_transdc_resp-reg_C-effctor"/>
</dbReference>
<evidence type="ECO:0000313" key="14">
    <source>
        <dbReference type="EMBL" id="KGQ11460.1"/>
    </source>
</evidence>
<evidence type="ECO:0000259" key="10">
    <source>
        <dbReference type="PROSITE" id="PS50109"/>
    </source>
</evidence>
<dbReference type="SUPFAM" id="SSF55874">
    <property type="entry name" value="ATPase domain of HSP90 chaperone/DNA topoisomerase II/histidine kinase"/>
    <property type="match status" value="1"/>
</dbReference>
<comment type="caution">
    <text evidence="14">The sequence shown here is derived from an EMBL/GenBank/DDBJ whole genome shotgun (WGS) entry which is preliminary data.</text>
</comment>
<evidence type="ECO:0000259" key="13">
    <source>
        <dbReference type="PROSITE" id="PS51755"/>
    </source>
</evidence>
<dbReference type="InterPro" id="IPR003660">
    <property type="entry name" value="HAMP_dom"/>
</dbReference>
<keyword evidence="3" id="KW-0597">Phosphoprotein</keyword>
<dbReference type="Pfam" id="PF02518">
    <property type="entry name" value="HATPase_c"/>
    <property type="match status" value="1"/>
</dbReference>
<dbReference type="GO" id="GO:0003677">
    <property type="term" value="F:DNA binding"/>
    <property type="evidence" value="ECO:0007669"/>
    <property type="project" value="UniProtKB-UniRule"/>
</dbReference>
<dbReference type="InterPro" id="IPR036388">
    <property type="entry name" value="WH-like_DNA-bd_sf"/>
</dbReference>
<feature type="domain" description="HAMP" evidence="12">
    <location>
        <begin position="241"/>
        <end position="295"/>
    </location>
</feature>
<dbReference type="InterPro" id="IPR003661">
    <property type="entry name" value="HisK_dim/P_dom"/>
</dbReference>
<dbReference type="Pfam" id="PF00486">
    <property type="entry name" value="Trans_reg_C"/>
    <property type="match status" value="1"/>
</dbReference>
<organism evidence="14 15">
    <name type="scientific">Beauveria bassiana D1-5</name>
    <dbReference type="NCBI Taxonomy" id="1245745"/>
    <lineage>
        <taxon>Eukaryota</taxon>
        <taxon>Fungi</taxon>
        <taxon>Dikarya</taxon>
        <taxon>Ascomycota</taxon>
        <taxon>Pezizomycotina</taxon>
        <taxon>Sordariomycetes</taxon>
        <taxon>Hypocreomycetidae</taxon>
        <taxon>Hypocreales</taxon>
        <taxon>Cordycipitaceae</taxon>
        <taxon>Beauveria</taxon>
    </lineage>
</organism>
<feature type="domain" description="OmpR/PhoB-type" evidence="13">
    <location>
        <begin position="74"/>
        <end position="176"/>
    </location>
</feature>
<evidence type="ECO:0000259" key="11">
    <source>
        <dbReference type="PROSITE" id="PS50110"/>
    </source>
</evidence>
<gene>
    <name evidence="14" type="ORF">BBAD15_g2820</name>
</gene>
<dbReference type="InterPro" id="IPR005467">
    <property type="entry name" value="His_kinase_dom"/>
</dbReference>
<dbReference type="PROSITE" id="PS50110">
    <property type="entry name" value="RESPONSE_REGULATORY"/>
    <property type="match status" value="1"/>
</dbReference>
<dbReference type="EMBL" id="ANFO01000216">
    <property type="protein sequence ID" value="KGQ11460.1"/>
    <property type="molecule type" value="Genomic_DNA"/>
</dbReference>
<name>A0A0A2VZ52_BEABA</name>
<keyword evidence="7 9" id="KW-0238">DNA-binding</keyword>
<evidence type="ECO:0000256" key="3">
    <source>
        <dbReference type="ARBA" id="ARBA00022553"/>
    </source>
</evidence>
<dbReference type="InterPro" id="IPR001789">
    <property type="entry name" value="Sig_transdc_resp-reg_receiver"/>
</dbReference>
<dbReference type="AlphaFoldDB" id="A0A0A2VZ52"/>
<dbReference type="InterPro" id="IPR003594">
    <property type="entry name" value="HATPase_dom"/>
</dbReference>
<dbReference type="SUPFAM" id="SSF46894">
    <property type="entry name" value="C-terminal effector domain of the bipartite response regulators"/>
    <property type="match status" value="1"/>
</dbReference>
<evidence type="ECO:0000256" key="8">
    <source>
        <dbReference type="PROSITE-ProRule" id="PRU00169"/>
    </source>
</evidence>
<protein>
    <recommendedName>
        <fullName evidence="2">histidine kinase</fullName>
        <ecNumber evidence="2">2.7.13.3</ecNumber>
    </recommendedName>
</protein>
<dbReference type="SMART" id="SM00862">
    <property type="entry name" value="Trans_reg_C"/>
    <property type="match status" value="1"/>
</dbReference>
<dbReference type="InterPro" id="IPR004358">
    <property type="entry name" value="Sig_transdc_His_kin-like_C"/>
</dbReference>
<dbReference type="InterPro" id="IPR050351">
    <property type="entry name" value="BphY/WalK/GraS-like"/>
</dbReference>
<dbReference type="Proteomes" id="UP000030106">
    <property type="component" value="Unassembled WGS sequence"/>
</dbReference>
<dbReference type="SUPFAM" id="SSF47384">
    <property type="entry name" value="Homodimeric domain of signal transducing histidine kinase"/>
    <property type="match status" value="1"/>
</dbReference>
<dbReference type="PANTHER" id="PTHR45453">
    <property type="entry name" value="PHOSPHATE REGULON SENSOR PROTEIN PHOR"/>
    <property type="match status" value="1"/>
</dbReference>
<accession>A0A0A2VZ52</accession>
<keyword evidence="5 14" id="KW-0418">Kinase</keyword>
<dbReference type="Gene3D" id="1.10.287.130">
    <property type="match status" value="1"/>
</dbReference>
<dbReference type="CDD" id="cd00383">
    <property type="entry name" value="trans_reg_C"/>
    <property type="match status" value="1"/>
</dbReference>
<dbReference type="PANTHER" id="PTHR45453:SF1">
    <property type="entry name" value="PHOSPHATE REGULON SENSOR PROTEIN PHOR"/>
    <property type="match status" value="1"/>
</dbReference>
<feature type="domain" description="Histidine kinase" evidence="10">
    <location>
        <begin position="303"/>
        <end position="517"/>
    </location>
</feature>
<dbReference type="PROSITE" id="PS50109">
    <property type="entry name" value="HIS_KIN"/>
    <property type="match status" value="1"/>
</dbReference>
<dbReference type="GO" id="GO:0000155">
    <property type="term" value="F:phosphorelay sensor kinase activity"/>
    <property type="evidence" value="ECO:0007669"/>
    <property type="project" value="InterPro"/>
</dbReference>
<dbReference type="Pfam" id="PF00072">
    <property type="entry name" value="Response_reg"/>
    <property type="match status" value="1"/>
</dbReference>
<evidence type="ECO:0000256" key="2">
    <source>
        <dbReference type="ARBA" id="ARBA00012438"/>
    </source>
</evidence>
<dbReference type="Gene3D" id="1.10.10.10">
    <property type="entry name" value="Winged helix-like DNA-binding domain superfamily/Winged helix DNA-binding domain"/>
    <property type="match status" value="1"/>
</dbReference>
<dbReference type="InterPro" id="IPR036890">
    <property type="entry name" value="HATPase_C_sf"/>
</dbReference>
<evidence type="ECO:0000256" key="1">
    <source>
        <dbReference type="ARBA" id="ARBA00000085"/>
    </source>
</evidence>
<dbReference type="GO" id="GO:0005886">
    <property type="term" value="C:plasma membrane"/>
    <property type="evidence" value="ECO:0007669"/>
    <property type="project" value="TreeGrafter"/>
</dbReference>
<comment type="catalytic activity">
    <reaction evidence="1">
        <text>ATP + protein L-histidine = ADP + protein N-phospho-L-histidine.</text>
        <dbReference type="EC" id="2.7.13.3"/>
    </reaction>
</comment>
<evidence type="ECO:0000256" key="5">
    <source>
        <dbReference type="ARBA" id="ARBA00022777"/>
    </source>
</evidence>
<comment type="caution">
    <text evidence="8">Lacks conserved residue(s) required for the propagation of feature annotation.</text>
</comment>
<dbReference type="PROSITE" id="PS50885">
    <property type="entry name" value="HAMP"/>
    <property type="match status" value="1"/>
</dbReference>
<dbReference type="GO" id="GO:0006355">
    <property type="term" value="P:regulation of DNA-templated transcription"/>
    <property type="evidence" value="ECO:0007669"/>
    <property type="project" value="InterPro"/>
</dbReference>
<evidence type="ECO:0000256" key="9">
    <source>
        <dbReference type="PROSITE-ProRule" id="PRU01091"/>
    </source>
</evidence>
<evidence type="ECO:0000313" key="15">
    <source>
        <dbReference type="Proteomes" id="UP000030106"/>
    </source>
</evidence>
<dbReference type="Gene3D" id="3.30.565.10">
    <property type="entry name" value="Histidine kinase-like ATPase, C-terminal domain"/>
    <property type="match status" value="1"/>
</dbReference>
<dbReference type="InterPro" id="IPR001867">
    <property type="entry name" value="OmpR/PhoB-type_DNA-bd"/>
</dbReference>
<dbReference type="InterPro" id="IPR036097">
    <property type="entry name" value="HisK_dim/P_sf"/>
</dbReference>
<dbReference type="PRINTS" id="PR00344">
    <property type="entry name" value="BCTRLSENSOR"/>
</dbReference>
<evidence type="ECO:0000259" key="12">
    <source>
        <dbReference type="PROSITE" id="PS50885"/>
    </source>
</evidence>
<dbReference type="GO" id="GO:0016036">
    <property type="term" value="P:cellular response to phosphate starvation"/>
    <property type="evidence" value="ECO:0007669"/>
    <property type="project" value="TreeGrafter"/>
</dbReference>
<evidence type="ECO:0000256" key="4">
    <source>
        <dbReference type="ARBA" id="ARBA00022679"/>
    </source>
</evidence>
<dbReference type="SMART" id="SM00388">
    <property type="entry name" value="HisKA"/>
    <property type="match status" value="1"/>
</dbReference>